<proteinExistence type="predicted"/>
<evidence type="ECO:0000313" key="3">
    <source>
        <dbReference type="Proteomes" id="UP000048926"/>
    </source>
</evidence>
<keyword evidence="3" id="KW-1185">Reference proteome</keyword>
<keyword evidence="1" id="KW-0812">Transmembrane</keyword>
<sequence length="98" mass="10759">MFDWYDLRNFLEDNLIVSIFVGIAFAIAIVWAVVIFVQARGGGFKAVSASLFATIVSLFYLVMAFALGSFAEPLVIMPYFAVLAALKSMAVAWRIGAR</sequence>
<evidence type="ECO:0000313" key="2">
    <source>
        <dbReference type="EMBL" id="CTQ44461.1"/>
    </source>
</evidence>
<keyword evidence="1" id="KW-1133">Transmembrane helix</keyword>
<dbReference type="Proteomes" id="UP000048926">
    <property type="component" value="Unassembled WGS sequence"/>
</dbReference>
<feature type="transmembrane region" description="Helical" evidence="1">
    <location>
        <begin position="49"/>
        <end position="70"/>
    </location>
</feature>
<feature type="transmembrane region" description="Helical" evidence="1">
    <location>
        <begin position="76"/>
        <end position="95"/>
    </location>
</feature>
<keyword evidence="1" id="KW-0472">Membrane</keyword>
<evidence type="ECO:0000256" key="1">
    <source>
        <dbReference type="SAM" id="Phobius"/>
    </source>
</evidence>
<dbReference type="RefSeq" id="WP_055657249.1">
    <property type="nucleotide sequence ID" value="NZ_CXST01000002.1"/>
</dbReference>
<accession>A0A0M6Y631</accession>
<protein>
    <submittedName>
        <fullName evidence="2">Uncharacterized protein</fullName>
    </submittedName>
</protein>
<organism evidence="2 3">
    <name type="scientific">Roseibium aggregatum</name>
    <dbReference type="NCBI Taxonomy" id="187304"/>
    <lineage>
        <taxon>Bacteria</taxon>
        <taxon>Pseudomonadati</taxon>
        <taxon>Pseudomonadota</taxon>
        <taxon>Alphaproteobacteria</taxon>
        <taxon>Hyphomicrobiales</taxon>
        <taxon>Stappiaceae</taxon>
        <taxon>Roseibium</taxon>
    </lineage>
</organism>
<reference evidence="3" key="1">
    <citation type="submission" date="2015-07" db="EMBL/GenBank/DDBJ databases">
        <authorList>
            <person name="Rodrigo-Torres Lidia"/>
            <person name="Arahal R.David."/>
        </authorList>
    </citation>
    <scope>NUCLEOTIDE SEQUENCE [LARGE SCALE GENOMIC DNA]</scope>
    <source>
        <strain evidence="3">CECT 4801</strain>
    </source>
</reference>
<gene>
    <name evidence="2" type="ORF">LAL4801_02904</name>
</gene>
<dbReference type="AlphaFoldDB" id="A0A0M6Y631"/>
<feature type="transmembrane region" description="Helical" evidence="1">
    <location>
        <begin position="15"/>
        <end position="37"/>
    </location>
</feature>
<dbReference type="EMBL" id="CXST01000002">
    <property type="protein sequence ID" value="CTQ44461.1"/>
    <property type="molecule type" value="Genomic_DNA"/>
</dbReference>
<name>A0A0M6Y631_9HYPH</name>